<sequence>MPEFPVTNGTVTFSKPPDGYVVDFDHPQRHLVLEHYLVFGIGAPIAFLCLLQRFYTKVWLSNGFQIDDALMCIAWIASVTIQATILESITEQGMCSHSWEIPLTRFESYSAITFVAGPLFVLCNGFSKLSLLSLYLQLSPQKKYRAAVWLAILFVSVTTGGVAFVMIIRCTPIRKGFDVRIDGGSCIDADTLYMTNSVANIITDVMLFVLPMPMICSLRMGMGQKVGAMAMFAVGSMTIMTSVIKLVLLPQLLRSTDPSWDSAPANVWRHVAPPIQNQRMDTL</sequence>
<feature type="transmembrane region" description="Helical" evidence="6">
    <location>
        <begin position="36"/>
        <end position="56"/>
    </location>
</feature>
<evidence type="ECO:0000313" key="9">
    <source>
        <dbReference type="Proteomes" id="UP000781932"/>
    </source>
</evidence>
<evidence type="ECO:0000256" key="4">
    <source>
        <dbReference type="ARBA" id="ARBA00023136"/>
    </source>
</evidence>
<feature type="domain" description="Rhodopsin" evidence="7">
    <location>
        <begin position="53"/>
        <end position="271"/>
    </location>
</feature>
<feature type="transmembrane region" description="Helical" evidence="6">
    <location>
        <begin position="198"/>
        <end position="216"/>
    </location>
</feature>
<dbReference type="InterPro" id="IPR052337">
    <property type="entry name" value="SAT4-like"/>
</dbReference>
<evidence type="ECO:0000256" key="6">
    <source>
        <dbReference type="SAM" id="Phobius"/>
    </source>
</evidence>
<feature type="transmembrane region" description="Helical" evidence="6">
    <location>
        <begin position="109"/>
        <end position="136"/>
    </location>
</feature>
<proteinExistence type="inferred from homology"/>
<comment type="similarity">
    <text evidence="5">Belongs to the SAT4 family.</text>
</comment>
<evidence type="ECO:0000259" key="7">
    <source>
        <dbReference type="Pfam" id="PF20684"/>
    </source>
</evidence>
<evidence type="ECO:0000256" key="5">
    <source>
        <dbReference type="ARBA" id="ARBA00038359"/>
    </source>
</evidence>
<feature type="transmembrane region" description="Helical" evidence="6">
    <location>
        <begin position="148"/>
        <end position="168"/>
    </location>
</feature>
<dbReference type="PANTHER" id="PTHR33048:SF124">
    <property type="entry name" value="INTEGRAL MEMBRANE PROTEIN"/>
    <property type="match status" value="1"/>
</dbReference>
<accession>A0A9P6IBI2</accession>
<comment type="subcellular location">
    <subcellularLocation>
        <location evidence="1">Membrane</location>
        <topology evidence="1">Multi-pass membrane protein</topology>
    </subcellularLocation>
</comment>
<dbReference type="RefSeq" id="XP_038746952.1">
    <property type="nucleotide sequence ID" value="XM_038887910.1"/>
</dbReference>
<dbReference type="Proteomes" id="UP000781932">
    <property type="component" value="Unassembled WGS sequence"/>
</dbReference>
<dbReference type="InterPro" id="IPR049326">
    <property type="entry name" value="Rhodopsin_dom_fungi"/>
</dbReference>
<evidence type="ECO:0000256" key="1">
    <source>
        <dbReference type="ARBA" id="ARBA00004141"/>
    </source>
</evidence>
<reference evidence="8" key="2">
    <citation type="submission" date="2020-11" db="EMBL/GenBank/DDBJ databases">
        <title>Whole genome sequencing of Colletotrichum sp.</title>
        <authorList>
            <person name="Li H."/>
        </authorList>
    </citation>
    <scope>NUCLEOTIDE SEQUENCE</scope>
    <source>
        <strain evidence="8">CkLH20</strain>
    </source>
</reference>
<dbReference type="GO" id="GO:0016020">
    <property type="term" value="C:membrane"/>
    <property type="evidence" value="ECO:0007669"/>
    <property type="project" value="UniProtKB-SubCell"/>
</dbReference>
<keyword evidence="4 6" id="KW-0472">Membrane</keyword>
<protein>
    <recommendedName>
        <fullName evidence="7">Rhodopsin domain-containing protein</fullName>
    </recommendedName>
</protein>
<gene>
    <name evidence="8" type="ORF">CkaCkLH20_05191</name>
</gene>
<dbReference type="PANTHER" id="PTHR33048">
    <property type="entry name" value="PTH11-LIKE INTEGRAL MEMBRANE PROTEIN (AFU_ORTHOLOGUE AFUA_5G11245)"/>
    <property type="match status" value="1"/>
</dbReference>
<keyword evidence="2 6" id="KW-0812">Transmembrane</keyword>
<evidence type="ECO:0000256" key="3">
    <source>
        <dbReference type="ARBA" id="ARBA00022989"/>
    </source>
</evidence>
<reference evidence="8" key="1">
    <citation type="submission" date="2020-03" db="EMBL/GenBank/DDBJ databases">
        <authorList>
            <person name="He L."/>
        </authorList>
    </citation>
    <scope>NUCLEOTIDE SEQUENCE</scope>
    <source>
        <strain evidence="8">CkLH20</strain>
    </source>
</reference>
<dbReference type="Pfam" id="PF20684">
    <property type="entry name" value="Fung_rhodopsin"/>
    <property type="match status" value="1"/>
</dbReference>
<dbReference type="AlphaFoldDB" id="A0A9P6IBI2"/>
<dbReference type="GeneID" id="62160984"/>
<feature type="transmembrane region" description="Helical" evidence="6">
    <location>
        <begin position="228"/>
        <end position="248"/>
    </location>
</feature>
<evidence type="ECO:0000313" key="8">
    <source>
        <dbReference type="EMBL" id="KAF9877491.1"/>
    </source>
</evidence>
<name>A0A9P6IBI2_9PEZI</name>
<evidence type="ECO:0000256" key="2">
    <source>
        <dbReference type="ARBA" id="ARBA00022692"/>
    </source>
</evidence>
<dbReference type="EMBL" id="JAATWM020000014">
    <property type="protein sequence ID" value="KAF9877491.1"/>
    <property type="molecule type" value="Genomic_DNA"/>
</dbReference>
<keyword evidence="3 6" id="KW-1133">Transmembrane helix</keyword>
<organism evidence="8 9">
    <name type="scientific">Colletotrichum karsti</name>
    <dbReference type="NCBI Taxonomy" id="1095194"/>
    <lineage>
        <taxon>Eukaryota</taxon>
        <taxon>Fungi</taxon>
        <taxon>Dikarya</taxon>
        <taxon>Ascomycota</taxon>
        <taxon>Pezizomycotina</taxon>
        <taxon>Sordariomycetes</taxon>
        <taxon>Hypocreomycetidae</taxon>
        <taxon>Glomerellales</taxon>
        <taxon>Glomerellaceae</taxon>
        <taxon>Colletotrichum</taxon>
        <taxon>Colletotrichum boninense species complex</taxon>
    </lineage>
</organism>
<keyword evidence="9" id="KW-1185">Reference proteome</keyword>
<dbReference type="OrthoDB" id="5342292at2759"/>
<comment type="caution">
    <text evidence="8">The sequence shown here is derived from an EMBL/GenBank/DDBJ whole genome shotgun (WGS) entry which is preliminary data.</text>
</comment>